<name>A0A7J0E6S0_9ERIC</name>
<evidence type="ECO:0000256" key="1">
    <source>
        <dbReference type="SAM" id="MobiDB-lite"/>
    </source>
</evidence>
<dbReference type="AlphaFoldDB" id="A0A7J0E6S0"/>
<protein>
    <submittedName>
        <fullName evidence="2">Uncharacterized protein</fullName>
    </submittedName>
</protein>
<dbReference type="Proteomes" id="UP000585474">
    <property type="component" value="Unassembled WGS sequence"/>
</dbReference>
<feature type="region of interest" description="Disordered" evidence="1">
    <location>
        <begin position="1"/>
        <end position="66"/>
    </location>
</feature>
<reference evidence="2 3" key="1">
    <citation type="submission" date="2019-07" db="EMBL/GenBank/DDBJ databases">
        <title>De Novo Assembly of kiwifruit Actinidia rufa.</title>
        <authorList>
            <person name="Sugita-Konishi S."/>
            <person name="Sato K."/>
            <person name="Mori E."/>
            <person name="Abe Y."/>
            <person name="Kisaki G."/>
            <person name="Hamano K."/>
            <person name="Suezawa K."/>
            <person name="Otani M."/>
            <person name="Fukuda T."/>
            <person name="Manabe T."/>
            <person name="Gomi K."/>
            <person name="Tabuchi M."/>
            <person name="Akimitsu K."/>
            <person name="Kataoka I."/>
        </authorList>
    </citation>
    <scope>NUCLEOTIDE SEQUENCE [LARGE SCALE GENOMIC DNA]</scope>
    <source>
        <strain evidence="3">cv. Fuchu</strain>
    </source>
</reference>
<evidence type="ECO:0000313" key="2">
    <source>
        <dbReference type="EMBL" id="GFY82193.1"/>
    </source>
</evidence>
<sequence>MVAIFRQRSGEEISRGAHTSTESTRPIRAEISPENPPTRRRRPATSDGGEESEVCGETSTDLSREEGSSIFANFEFVCGGWRERYPPWTNCVTKVLKQLVTCGSVTVRDCESVKSNLDGGLSMGGARRDGAA</sequence>
<evidence type="ECO:0000313" key="3">
    <source>
        <dbReference type="Proteomes" id="UP000585474"/>
    </source>
</evidence>
<dbReference type="EMBL" id="BJWL01000002">
    <property type="protein sequence ID" value="GFY82193.1"/>
    <property type="molecule type" value="Genomic_DNA"/>
</dbReference>
<gene>
    <name evidence="2" type="ORF">Acr_02g0004330</name>
</gene>
<accession>A0A7J0E6S0</accession>
<organism evidence="2 3">
    <name type="scientific">Actinidia rufa</name>
    <dbReference type="NCBI Taxonomy" id="165716"/>
    <lineage>
        <taxon>Eukaryota</taxon>
        <taxon>Viridiplantae</taxon>
        <taxon>Streptophyta</taxon>
        <taxon>Embryophyta</taxon>
        <taxon>Tracheophyta</taxon>
        <taxon>Spermatophyta</taxon>
        <taxon>Magnoliopsida</taxon>
        <taxon>eudicotyledons</taxon>
        <taxon>Gunneridae</taxon>
        <taxon>Pentapetalae</taxon>
        <taxon>asterids</taxon>
        <taxon>Ericales</taxon>
        <taxon>Actinidiaceae</taxon>
        <taxon>Actinidia</taxon>
    </lineage>
</organism>
<comment type="caution">
    <text evidence="2">The sequence shown here is derived from an EMBL/GenBank/DDBJ whole genome shotgun (WGS) entry which is preliminary data.</text>
</comment>
<keyword evidence="3" id="KW-1185">Reference proteome</keyword>
<proteinExistence type="predicted"/>